<feature type="domain" description="DSBA-like thioredoxin" evidence="1">
    <location>
        <begin position="3"/>
        <end position="178"/>
    </location>
</feature>
<comment type="caution">
    <text evidence="2">The sequence shown here is derived from an EMBL/GenBank/DDBJ whole genome shotgun (WGS) entry which is preliminary data.</text>
</comment>
<name>A0A0F9FB72_9ZZZZ</name>
<proteinExistence type="predicted"/>
<dbReference type="InterPro" id="IPR001853">
    <property type="entry name" value="DSBA-like_thioredoxin_dom"/>
</dbReference>
<accession>A0A0F9FB72</accession>
<dbReference type="AlphaFoldDB" id="A0A0F9FB72"/>
<gene>
    <name evidence="2" type="ORF">LCGC14_2264200</name>
</gene>
<dbReference type="InterPro" id="IPR036249">
    <property type="entry name" value="Thioredoxin-like_sf"/>
</dbReference>
<reference evidence="2" key="1">
    <citation type="journal article" date="2015" name="Nature">
        <title>Complex archaea that bridge the gap between prokaryotes and eukaryotes.</title>
        <authorList>
            <person name="Spang A."/>
            <person name="Saw J.H."/>
            <person name="Jorgensen S.L."/>
            <person name="Zaremba-Niedzwiedzka K."/>
            <person name="Martijn J."/>
            <person name="Lind A.E."/>
            <person name="van Eijk R."/>
            <person name="Schleper C."/>
            <person name="Guy L."/>
            <person name="Ettema T.J."/>
        </authorList>
    </citation>
    <scope>NUCLEOTIDE SEQUENCE</scope>
</reference>
<evidence type="ECO:0000313" key="2">
    <source>
        <dbReference type="EMBL" id="KKL54560.1"/>
    </source>
</evidence>
<dbReference type="Pfam" id="PF01323">
    <property type="entry name" value="DSBA"/>
    <property type="match status" value="1"/>
</dbReference>
<dbReference type="Gene3D" id="3.40.30.10">
    <property type="entry name" value="Glutaredoxin"/>
    <property type="match status" value="1"/>
</dbReference>
<protein>
    <recommendedName>
        <fullName evidence="1">DSBA-like thioredoxin domain-containing protein</fullName>
    </recommendedName>
</protein>
<dbReference type="SUPFAM" id="SSF52833">
    <property type="entry name" value="Thioredoxin-like"/>
    <property type="match status" value="1"/>
</dbReference>
<sequence>MVTIHYFYDPMCGWCYGATPLIAALAENKDVALHFHAGGMIDNTLIAASFRQHILASDTQIAQLTGMPFAAAYKQRIKAEKNVIFDSYLPIQAIIAAKEQGITEYTTLSAIQQCHYVKGLPVNELTTLVTIAEQLGVDAKQFKTDILANKQPALAHIAHSKTMMATLAVQGFPTLLIETANGFERLAHNDFYGDIKQWQSYINSYL</sequence>
<dbReference type="CDD" id="cd03025">
    <property type="entry name" value="DsbA_FrnE_like"/>
    <property type="match status" value="1"/>
</dbReference>
<dbReference type="EMBL" id="LAZR01031156">
    <property type="protein sequence ID" value="KKL54560.1"/>
    <property type="molecule type" value="Genomic_DNA"/>
</dbReference>
<evidence type="ECO:0000259" key="1">
    <source>
        <dbReference type="Pfam" id="PF01323"/>
    </source>
</evidence>
<organism evidence="2">
    <name type="scientific">marine sediment metagenome</name>
    <dbReference type="NCBI Taxonomy" id="412755"/>
    <lineage>
        <taxon>unclassified sequences</taxon>
        <taxon>metagenomes</taxon>
        <taxon>ecological metagenomes</taxon>
    </lineage>
</organism>